<accession>A0ABV7Y7L2</accession>
<gene>
    <name evidence="1" type="ORF">ACFOUW_10530</name>
</gene>
<sequence>MLRIERFQPGELEGEIDPRDYGFEVIRQEPPSDRELAGELASLYARAKRRTGVTIPELEPLLPSEASGQGV</sequence>
<keyword evidence="2" id="KW-1185">Reference proteome</keyword>
<organism evidence="1 2">
    <name type="scientific">Tenggerimyces flavus</name>
    <dbReference type="NCBI Taxonomy" id="1708749"/>
    <lineage>
        <taxon>Bacteria</taxon>
        <taxon>Bacillati</taxon>
        <taxon>Actinomycetota</taxon>
        <taxon>Actinomycetes</taxon>
        <taxon>Propionibacteriales</taxon>
        <taxon>Nocardioidaceae</taxon>
        <taxon>Tenggerimyces</taxon>
    </lineage>
</organism>
<proteinExistence type="predicted"/>
<dbReference type="RefSeq" id="WP_205117487.1">
    <property type="nucleotide sequence ID" value="NZ_JAFBCM010000001.1"/>
</dbReference>
<reference evidence="2" key="1">
    <citation type="journal article" date="2019" name="Int. J. Syst. Evol. Microbiol.">
        <title>The Global Catalogue of Microorganisms (GCM) 10K type strain sequencing project: providing services to taxonomists for standard genome sequencing and annotation.</title>
        <authorList>
            <consortium name="The Broad Institute Genomics Platform"/>
            <consortium name="The Broad Institute Genome Sequencing Center for Infectious Disease"/>
            <person name="Wu L."/>
            <person name="Ma J."/>
        </authorList>
    </citation>
    <scope>NUCLEOTIDE SEQUENCE [LARGE SCALE GENOMIC DNA]</scope>
    <source>
        <strain evidence="2">CGMCC 4.7241</strain>
    </source>
</reference>
<evidence type="ECO:0000313" key="2">
    <source>
        <dbReference type="Proteomes" id="UP001595699"/>
    </source>
</evidence>
<dbReference type="Proteomes" id="UP001595699">
    <property type="component" value="Unassembled WGS sequence"/>
</dbReference>
<dbReference type="EMBL" id="JBHRZH010000006">
    <property type="protein sequence ID" value="MFC3761276.1"/>
    <property type="molecule type" value="Genomic_DNA"/>
</dbReference>
<comment type="caution">
    <text evidence="1">The sequence shown here is derived from an EMBL/GenBank/DDBJ whole genome shotgun (WGS) entry which is preliminary data.</text>
</comment>
<evidence type="ECO:0000313" key="1">
    <source>
        <dbReference type="EMBL" id="MFC3761276.1"/>
    </source>
</evidence>
<name>A0ABV7Y7L2_9ACTN</name>
<protein>
    <submittedName>
        <fullName evidence="1">Uncharacterized protein</fullName>
    </submittedName>
</protein>